<name>S9R3U3_SCHOY</name>
<dbReference type="VEuPathDB" id="FungiDB:SOCG_00787"/>
<protein>
    <recommendedName>
        <fullName evidence="2">Autophagy-related protein 101</fullName>
    </recommendedName>
</protein>
<reference evidence="4 5" key="1">
    <citation type="journal article" date="2011" name="Science">
        <title>Comparative functional genomics of the fission yeasts.</title>
        <authorList>
            <person name="Rhind N."/>
            <person name="Chen Z."/>
            <person name="Yassour M."/>
            <person name="Thompson D.A."/>
            <person name="Haas B.J."/>
            <person name="Habib N."/>
            <person name="Wapinski I."/>
            <person name="Roy S."/>
            <person name="Lin M.F."/>
            <person name="Heiman D.I."/>
            <person name="Young S.K."/>
            <person name="Furuya K."/>
            <person name="Guo Y."/>
            <person name="Pidoux A."/>
            <person name="Chen H.M."/>
            <person name="Robbertse B."/>
            <person name="Goldberg J.M."/>
            <person name="Aoki K."/>
            <person name="Bayne E.H."/>
            <person name="Berlin A.M."/>
            <person name="Desjardins C.A."/>
            <person name="Dobbs E."/>
            <person name="Dukaj L."/>
            <person name="Fan L."/>
            <person name="FitzGerald M.G."/>
            <person name="French C."/>
            <person name="Gujja S."/>
            <person name="Hansen K."/>
            <person name="Keifenheim D."/>
            <person name="Levin J.Z."/>
            <person name="Mosher R.A."/>
            <person name="Mueller C.A."/>
            <person name="Pfiffner J."/>
            <person name="Priest M."/>
            <person name="Russ C."/>
            <person name="Smialowska A."/>
            <person name="Swoboda P."/>
            <person name="Sykes S.M."/>
            <person name="Vaughn M."/>
            <person name="Vengrova S."/>
            <person name="Yoder R."/>
            <person name="Zeng Q."/>
            <person name="Allshire R."/>
            <person name="Baulcombe D."/>
            <person name="Birren B.W."/>
            <person name="Brown W."/>
            <person name="Ekwall K."/>
            <person name="Kellis M."/>
            <person name="Leatherwood J."/>
            <person name="Levin H."/>
            <person name="Margalit H."/>
            <person name="Martienssen R."/>
            <person name="Nieduszynski C.A."/>
            <person name="Spatafora J.W."/>
            <person name="Friedman N."/>
            <person name="Dalgaard J.Z."/>
            <person name="Baumann P."/>
            <person name="Niki H."/>
            <person name="Regev A."/>
            <person name="Nusbaum C."/>
        </authorList>
    </citation>
    <scope>NUCLEOTIDE SEQUENCE [LARGE SCALE GENOMIC DNA]</scope>
    <source>
        <strain evidence="5">yFS286</strain>
    </source>
</reference>
<organism evidence="4 5">
    <name type="scientific">Schizosaccharomyces octosporus (strain yFS286)</name>
    <name type="common">Fission yeast</name>
    <name type="synonym">Octosporomyces octosporus</name>
    <dbReference type="NCBI Taxonomy" id="483514"/>
    <lineage>
        <taxon>Eukaryota</taxon>
        <taxon>Fungi</taxon>
        <taxon>Dikarya</taxon>
        <taxon>Ascomycota</taxon>
        <taxon>Taphrinomycotina</taxon>
        <taxon>Schizosaccharomycetes</taxon>
        <taxon>Schizosaccharomycetales</taxon>
        <taxon>Schizosaccharomycetaceae</taxon>
        <taxon>Schizosaccharomyces</taxon>
    </lineage>
</organism>
<dbReference type="OrthoDB" id="10259639at2759"/>
<dbReference type="GO" id="GO:0000045">
    <property type="term" value="P:autophagosome assembly"/>
    <property type="evidence" value="ECO:0007669"/>
    <property type="project" value="EnsemblFungi"/>
</dbReference>
<dbReference type="Proteomes" id="UP000016088">
    <property type="component" value="Unassembled WGS sequence"/>
</dbReference>
<comment type="similarity">
    <text evidence="1">Belongs to the ATG101 family.</text>
</comment>
<dbReference type="GO" id="GO:1990316">
    <property type="term" value="C:Atg1/ULK1 kinase complex"/>
    <property type="evidence" value="ECO:0007669"/>
    <property type="project" value="EnsemblFungi"/>
</dbReference>
<evidence type="ECO:0000313" key="5">
    <source>
        <dbReference type="Proteomes" id="UP000016088"/>
    </source>
</evidence>
<keyword evidence="5" id="KW-1185">Reference proteome</keyword>
<keyword evidence="3" id="KW-0072">Autophagy</keyword>
<evidence type="ECO:0000256" key="2">
    <source>
        <dbReference type="ARBA" id="ARBA00018874"/>
    </source>
</evidence>
<dbReference type="GO" id="GO:0000407">
    <property type="term" value="C:phagophore assembly site"/>
    <property type="evidence" value="ECO:0007669"/>
    <property type="project" value="EnsemblFungi"/>
</dbReference>
<dbReference type="eggNOG" id="KOG4493">
    <property type="taxonomic scope" value="Eukaryota"/>
</dbReference>
<dbReference type="Pfam" id="PF07855">
    <property type="entry name" value="ATG101"/>
    <property type="match status" value="1"/>
</dbReference>
<dbReference type="PANTHER" id="PTHR13292:SF0">
    <property type="entry name" value="AUTOPHAGY-RELATED PROTEIN 101"/>
    <property type="match status" value="1"/>
</dbReference>
<evidence type="ECO:0000256" key="1">
    <source>
        <dbReference type="ARBA" id="ARBA00007130"/>
    </source>
</evidence>
<dbReference type="OMA" id="VCWEIWT"/>
<dbReference type="AlphaFoldDB" id="S9R3U3"/>
<accession>S9R3U3</accession>
<dbReference type="InterPro" id="IPR012445">
    <property type="entry name" value="ATG101"/>
</dbReference>
<dbReference type="EMBL" id="KE503207">
    <property type="protein sequence ID" value="EPX73030.1"/>
    <property type="molecule type" value="Genomic_DNA"/>
</dbReference>
<dbReference type="HOGENOM" id="CLU_069661_1_1_1"/>
<evidence type="ECO:0000313" key="4">
    <source>
        <dbReference type="EMBL" id="EPX73030.1"/>
    </source>
</evidence>
<proteinExistence type="inferred from homology"/>
<sequence>MANSFTLELTVGHKYAAEVVKGVLGTILFHRQFHTVISKTVDILEVTVPTLGNAELDETLTSKAAEFVDGLPNQHGASSQMMVLFYERLPKKSWFGTGTVNPWEQWLVNVVITESKDSYHASSTSLECATEQIVQAVNLRSLSYLPPVVADSGNYPYDIVIPTSTEGWGSLLKRMIIENISGGD</sequence>
<gene>
    <name evidence="4" type="ORF">SOCG_00787</name>
</gene>
<dbReference type="GO" id="GO:0019901">
    <property type="term" value="F:protein kinase binding"/>
    <property type="evidence" value="ECO:0007669"/>
    <property type="project" value="TreeGrafter"/>
</dbReference>
<dbReference type="GeneID" id="25029771"/>
<dbReference type="RefSeq" id="XP_013018661.1">
    <property type="nucleotide sequence ID" value="XM_013163207.1"/>
</dbReference>
<evidence type="ECO:0000256" key="3">
    <source>
        <dbReference type="ARBA" id="ARBA00023006"/>
    </source>
</evidence>
<dbReference type="PANTHER" id="PTHR13292">
    <property type="entry name" value="AUTOPHAGY-RELATED PROTEIN 101"/>
    <property type="match status" value="1"/>
</dbReference>